<dbReference type="InterPro" id="IPR057700">
    <property type="entry name" value="DUF7940"/>
</dbReference>
<feature type="transmembrane region" description="Helical" evidence="1">
    <location>
        <begin position="43"/>
        <end position="64"/>
    </location>
</feature>
<organism evidence="2 3">
    <name type="scientific">Kaistia soli DSM 19436</name>
    <dbReference type="NCBI Taxonomy" id="1122133"/>
    <lineage>
        <taxon>Bacteria</taxon>
        <taxon>Pseudomonadati</taxon>
        <taxon>Pseudomonadota</taxon>
        <taxon>Alphaproteobacteria</taxon>
        <taxon>Hyphomicrobiales</taxon>
        <taxon>Kaistiaceae</taxon>
        <taxon>Kaistia</taxon>
    </lineage>
</organism>
<evidence type="ECO:0000256" key="1">
    <source>
        <dbReference type="SAM" id="Phobius"/>
    </source>
</evidence>
<keyword evidence="1" id="KW-1133">Transmembrane helix</keyword>
<keyword evidence="1" id="KW-0472">Membrane</keyword>
<dbReference type="AlphaFoldDB" id="A0A1M4YBR1"/>
<dbReference type="RefSeq" id="WP_073052014.1">
    <property type="nucleotide sequence ID" value="NZ_FQUP01000001.1"/>
</dbReference>
<keyword evidence="3" id="KW-1185">Reference proteome</keyword>
<accession>A0A1M4YBR1</accession>
<sequence length="82" mass="8685">MQLVSDWRALLKHAWTVRFFALAAICAGATQALPALIDVIPPWPYAALMFIAQAGSIVFPVLGIPARVVAQPKTLGGDDAGQ</sequence>
<keyword evidence="1" id="KW-0812">Transmembrane</keyword>
<gene>
    <name evidence="2" type="ORF">SAMN02745157_1478</name>
</gene>
<protein>
    <submittedName>
        <fullName evidence="2">Uncharacterized protein</fullName>
    </submittedName>
</protein>
<dbReference type="Proteomes" id="UP000184485">
    <property type="component" value="Unassembled WGS sequence"/>
</dbReference>
<proteinExistence type="predicted"/>
<evidence type="ECO:0000313" key="3">
    <source>
        <dbReference type="Proteomes" id="UP000184485"/>
    </source>
</evidence>
<name>A0A1M4YBR1_9HYPH</name>
<dbReference type="Pfam" id="PF25612">
    <property type="entry name" value="DUF7940"/>
    <property type="match status" value="1"/>
</dbReference>
<reference evidence="2 3" key="1">
    <citation type="submission" date="2016-11" db="EMBL/GenBank/DDBJ databases">
        <authorList>
            <person name="Jaros S."/>
            <person name="Januszkiewicz K."/>
            <person name="Wedrychowicz H."/>
        </authorList>
    </citation>
    <scope>NUCLEOTIDE SEQUENCE [LARGE SCALE GENOMIC DNA]</scope>
    <source>
        <strain evidence="2 3">DSM 19436</strain>
    </source>
</reference>
<dbReference type="STRING" id="1122133.SAMN02745157_1478"/>
<feature type="transmembrane region" description="Helical" evidence="1">
    <location>
        <begin position="15"/>
        <end position="37"/>
    </location>
</feature>
<dbReference type="OrthoDB" id="7679471at2"/>
<dbReference type="EMBL" id="FQUP01000001">
    <property type="protein sequence ID" value="SHF03180.1"/>
    <property type="molecule type" value="Genomic_DNA"/>
</dbReference>
<evidence type="ECO:0000313" key="2">
    <source>
        <dbReference type="EMBL" id="SHF03180.1"/>
    </source>
</evidence>